<evidence type="ECO:0000256" key="3">
    <source>
        <dbReference type="ARBA" id="ARBA00022729"/>
    </source>
</evidence>
<dbReference type="EMBL" id="ATAY01000024">
    <property type="protein sequence ID" value="EPR12736.1"/>
    <property type="molecule type" value="Genomic_DNA"/>
</dbReference>
<feature type="domain" description="Solute-binding protein family 5" evidence="4">
    <location>
        <begin position="93"/>
        <end position="459"/>
    </location>
</feature>
<accession>U4R2L7</accession>
<keyword evidence="3" id="KW-0732">Signal</keyword>
<dbReference type="PROSITE" id="PS51257">
    <property type="entry name" value="PROKAR_LIPOPROTEIN"/>
    <property type="match status" value="1"/>
</dbReference>
<dbReference type="Gene3D" id="3.40.190.10">
    <property type="entry name" value="Periplasmic binding protein-like II"/>
    <property type="match status" value="1"/>
</dbReference>
<dbReference type="Gene3D" id="3.90.76.10">
    <property type="entry name" value="Dipeptide-binding Protein, Domain 1"/>
    <property type="match status" value="1"/>
</dbReference>
<comment type="caution">
    <text evidence="5">The sequence shown here is derived from an EMBL/GenBank/DDBJ whole genome shotgun (WGS) entry which is preliminary data.</text>
</comment>
<dbReference type="GO" id="GO:0043190">
    <property type="term" value="C:ATP-binding cassette (ABC) transporter complex"/>
    <property type="evidence" value="ECO:0007669"/>
    <property type="project" value="InterPro"/>
</dbReference>
<dbReference type="GO" id="GO:1904680">
    <property type="term" value="F:peptide transmembrane transporter activity"/>
    <property type="evidence" value="ECO:0007669"/>
    <property type="project" value="TreeGrafter"/>
</dbReference>
<evidence type="ECO:0000256" key="1">
    <source>
        <dbReference type="ARBA" id="ARBA00005695"/>
    </source>
</evidence>
<protein>
    <submittedName>
        <fullName evidence="5">ABC transporter substrate-binding protein</fullName>
    </submittedName>
</protein>
<dbReference type="SUPFAM" id="SSF53850">
    <property type="entry name" value="Periplasmic binding protein-like II"/>
    <property type="match status" value="1"/>
</dbReference>
<dbReference type="STRING" id="1330534.L323_07480"/>
<gene>
    <name evidence="5" type="ORF">L323_07480</name>
</gene>
<dbReference type="OrthoDB" id="9772924at2"/>
<dbReference type="Pfam" id="PF00496">
    <property type="entry name" value="SBP_bac_5"/>
    <property type="match status" value="1"/>
</dbReference>
<sequence>MTKSIRLISLLIITGLMLSACTVNLNKKSANPVEDIYEGKYDVLDKGPEKGGSIRLFSTPVDTLNPILTNNQYVQDFLGLVFEGLYKLNEKQQPVPVLTQSAVTSADGLKITLTLKNGVKWHDGTPLQSGDVVFSINSVMDAKNNSVYAAGLQNIAAVSAGNNNSVVITLKKPDALMLYSLTFPIIPMHYYNKEKLSEKSSKKNLAPVGTGPYAFVSYNAKTGVKLKANDDWWNKGDSELTTPYIQSVEVKIFQNTAKATNAFQSRDVDVVTTDYNEFKKYIGRTDIALKRYPGKNYEFLSLNISKGPMANKSLRSAVAGFIDKKKLIDAAAYGIAVPAELPLFPNSWINQLVNIEQYSDLKKAKQLMTQNGYVLSHNKYVSKTNSKAFSLKLIVNQENALRVNTANALAAQLAKNGITVQVEKLTWENVQNRIKSGAYDMALMGYKISTKPDLSFAYSTENIKTGLNTAKYSNPVVDGYLQQILTQTDGEKQKSLYTNLLKNVLDERPYIGLYFINEGVMCSKNIKGAVNPNVWSSYNDFSQWYVPQ</sequence>
<dbReference type="GO" id="GO:0042597">
    <property type="term" value="C:periplasmic space"/>
    <property type="evidence" value="ECO:0007669"/>
    <property type="project" value="UniProtKB-ARBA"/>
</dbReference>
<keyword evidence="2" id="KW-0813">Transport</keyword>
<dbReference type="InterPro" id="IPR030678">
    <property type="entry name" value="Peptide/Ni-bd"/>
</dbReference>
<dbReference type="RefSeq" id="WP_020815055.1">
    <property type="nucleotide sequence ID" value="NZ_ATAY01000024.1"/>
</dbReference>
<evidence type="ECO:0000256" key="2">
    <source>
        <dbReference type="ARBA" id="ARBA00022448"/>
    </source>
</evidence>
<dbReference type="Proteomes" id="UP000016860">
    <property type="component" value="Unassembled WGS sequence"/>
</dbReference>
<dbReference type="AlphaFoldDB" id="U4R2L7"/>
<evidence type="ECO:0000313" key="6">
    <source>
        <dbReference type="Proteomes" id="UP000016860"/>
    </source>
</evidence>
<dbReference type="PANTHER" id="PTHR30290">
    <property type="entry name" value="PERIPLASMIC BINDING COMPONENT OF ABC TRANSPORTER"/>
    <property type="match status" value="1"/>
</dbReference>
<dbReference type="PATRIC" id="fig|1330534.3.peg.1498"/>
<comment type="similarity">
    <text evidence="1">Belongs to the bacterial solute-binding protein 5 family.</text>
</comment>
<dbReference type="InterPro" id="IPR000914">
    <property type="entry name" value="SBP_5_dom"/>
</dbReference>
<dbReference type="PIRSF" id="PIRSF002741">
    <property type="entry name" value="MppA"/>
    <property type="match status" value="1"/>
</dbReference>
<dbReference type="GO" id="GO:0015833">
    <property type="term" value="P:peptide transport"/>
    <property type="evidence" value="ECO:0007669"/>
    <property type="project" value="TreeGrafter"/>
</dbReference>
<proteinExistence type="inferred from homology"/>
<evidence type="ECO:0000313" key="5">
    <source>
        <dbReference type="EMBL" id="EPR12736.1"/>
    </source>
</evidence>
<dbReference type="PANTHER" id="PTHR30290:SF9">
    <property type="entry name" value="OLIGOPEPTIDE-BINDING PROTEIN APPA"/>
    <property type="match status" value="1"/>
</dbReference>
<organism evidence="5 6">
    <name type="scientific">Ruminiclostridium papyrosolvens C7</name>
    <dbReference type="NCBI Taxonomy" id="1330534"/>
    <lineage>
        <taxon>Bacteria</taxon>
        <taxon>Bacillati</taxon>
        <taxon>Bacillota</taxon>
        <taxon>Clostridia</taxon>
        <taxon>Eubacteriales</taxon>
        <taxon>Oscillospiraceae</taxon>
        <taxon>Ruminiclostridium</taxon>
    </lineage>
</organism>
<dbReference type="CDD" id="cd08513">
    <property type="entry name" value="PBP2_thermophilic_Hb8_like"/>
    <property type="match status" value="1"/>
</dbReference>
<dbReference type="Gene3D" id="3.10.105.10">
    <property type="entry name" value="Dipeptide-binding Protein, Domain 3"/>
    <property type="match status" value="1"/>
</dbReference>
<reference evidence="5 6" key="1">
    <citation type="journal article" date="2013" name="Genome Announc.">
        <title>Draft Genome Sequence of the Cellulolytic Bacterium Clostridium papyrosolvens C7 (ATCC 700395).</title>
        <authorList>
            <person name="Zepeda V."/>
            <person name="Dassa B."/>
            <person name="Borovok I."/>
            <person name="Lamed R."/>
            <person name="Bayer E.A."/>
            <person name="Cate J.H."/>
        </authorList>
    </citation>
    <scope>NUCLEOTIDE SEQUENCE [LARGE SCALE GENOMIC DNA]</scope>
    <source>
        <strain evidence="5 6">C7</strain>
    </source>
</reference>
<name>U4R2L7_9FIRM</name>
<dbReference type="InterPro" id="IPR039424">
    <property type="entry name" value="SBP_5"/>
</dbReference>
<evidence type="ECO:0000259" key="4">
    <source>
        <dbReference type="Pfam" id="PF00496"/>
    </source>
</evidence>